<dbReference type="GO" id="GO:0010181">
    <property type="term" value="F:FMN binding"/>
    <property type="evidence" value="ECO:0007669"/>
    <property type="project" value="UniProtKB-UniRule"/>
</dbReference>
<evidence type="ECO:0000256" key="5">
    <source>
        <dbReference type="ARBA" id="ARBA00022630"/>
    </source>
</evidence>
<evidence type="ECO:0000313" key="10">
    <source>
        <dbReference type="EMBL" id="NME99356.1"/>
    </source>
</evidence>
<dbReference type="NCBIfam" id="NF005246">
    <property type="entry name" value="PRK06756.1"/>
    <property type="match status" value="1"/>
</dbReference>
<evidence type="ECO:0000256" key="7">
    <source>
        <dbReference type="ARBA" id="ARBA00022982"/>
    </source>
</evidence>
<evidence type="ECO:0000256" key="2">
    <source>
        <dbReference type="ARBA" id="ARBA00003297"/>
    </source>
</evidence>
<feature type="domain" description="Flavodoxin-like" evidence="9">
    <location>
        <begin position="4"/>
        <end position="143"/>
    </location>
</feature>
<dbReference type="GeneID" id="92840602"/>
<gene>
    <name evidence="10" type="ORF">HF838_13910</name>
</gene>
<dbReference type="PANTHER" id="PTHR42809:SF1">
    <property type="entry name" value="FLAVODOXIN 1"/>
    <property type="match status" value="1"/>
</dbReference>
<dbReference type="SUPFAM" id="SSF52218">
    <property type="entry name" value="Flavoproteins"/>
    <property type="match status" value="1"/>
</dbReference>
<dbReference type="InterPro" id="IPR050619">
    <property type="entry name" value="Flavodoxin"/>
</dbReference>
<dbReference type="PRINTS" id="PR00369">
    <property type="entry name" value="FLAVODOXIN"/>
</dbReference>
<dbReference type="InterPro" id="IPR008254">
    <property type="entry name" value="Flavodoxin/NO_synth"/>
</dbReference>
<dbReference type="Proteomes" id="UP000561326">
    <property type="component" value="Unassembled WGS sequence"/>
</dbReference>
<keyword evidence="6 8" id="KW-0288">FMN</keyword>
<dbReference type="RefSeq" id="WP_021623299.1">
    <property type="nucleotide sequence ID" value="NZ_CABKST010000208.1"/>
</dbReference>
<dbReference type="InterPro" id="IPR001226">
    <property type="entry name" value="Flavodoxin_CS"/>
</dbReference>
<sequence length="151" mass="16450">MAKVILIYASMSGNTEAMADLIEDGLRSSGVEVIKKEVMDAQVDELHEYDGIILGAYTWGDGELPDEFLDFYDDMEDIDFTGKSLAVFGSGDTAYAEFCGAVDLLERRVQERGGTLVTEGLKIELAPVGTDIALCKSFGESFAQTIGMKQR</sequence>
<protein>
    <recommendedName>
        <fullName evidence="8">Flavodoxin</fullName>
    </recommendedName>
</protein>
<dbReference type="Gene3D" id="3.40.50.360">
    <property type="match status" value="1"/>
</dbReference>
<comment type="function">
    <text evidence="2 8">Low-potential electron donor to a number of redox enzymes.</text>
</comment>
<dbReference type="GO" id="GO:0009055">
    <property type="term" value="F:electron transfer activity"/>
    <property type="evidence" value="ECO:0007669"/>
    <property type="project" value="UniProtKB-UniRule"/>
</dbReference>
<keyword evidence="7 8" id="KW-0249">Electron transport</keyword>
<evidence type="ECO:0000313" key="11">
    <source>
        <dbReference type="Proteomes" id="UP000561326"/>
    </source>
</evidence>
<name>A0A848D0L5_ANEAE</name>
<dbReference type="InterPro" id="IPR029039">
    <property type="entry name" value="Flavoprotein-like_sf"/>
</dbReference>
<evidence type="ECO:0000259" key="9">
    <source>
        <dbReference type="PROSITE" id="PS50902"/>
    </source>
</evidence>
<dbReference type="PANTHER" id="PTHR42809">
    <property type="entry name" value="FLAVODOXIN 2"/>
    <property type="match status" value="1"/>
</dbReference>
<comment type="similarity">
    <text evidence="3 8">Belongs to the flavodoxin family.</text>
</comment>
<dbReference type="NCBIfam" id="NF005216">
    <property type="entry name" value="PRK06703.1"/>
    <property type="match status" value="1"/>
</dbReference>
<dbReference type="InterPro" id="IPR001094">
    <property type="entry name" value="Flavdoxin-like"/>
</dbReference>
<organism evidence="10 11">
    <name type="scientific">Aneurinibacillus aneurinilyticus</name>
    <name type="common">Bacillus aneurinolyticus</name>
    <dbReference type="NCBI Taxonomy" id="1391"/>
    <lineage>
        <taxon>Bacteria</taxon>
        <taxon>Bacillati</taxon>
        <taxon>Bacillota</taxon>
        <taxon>Bacilli</taxon>
        <taxon>Bacillales</taxon>
        <taxon>Paenibacillaceae</taxon>
        <taxon>Aneurinibacillus group</taxon>
        <taxon>Aneurinibacillus</taxon>
    </lineage>
</organism>
<evidence type="ECO:0000256" key="4">
    <source>
        <dbReference type="ARBA" id="ARBA00022448"/>
    </source>
</evidence>
<dbReference type="AlphaFoldDB" id="A0A848D0L5"/>
<keyword evidence="5 8" id="KW-0285">Flavoprotein</keyword>
<evidence type="ECO:0000256" key="3">
    <source>
        <dbReference type="ARBA" id="ARBA00005267"/>
    </source>
</evidence>
<evidence type="ECO:0000256" key="1">
    <source>
        <dbReference type="ARBA" id="ARBA00001917"/>
    </source>
</evidence>
<dbReference type="OrthoDB" id="9790745at2"/>
<comment type="cofactor">
    <cofactor evidence="1 8">
        <name>FMN</name>
        <dbReference type="ChEBI" id="CHEBI:58210"/>
    </cofactor>
</comment>
<proteinExistence type="inferred from homology"/>
<comment type="caution">
    <text evidence="10">The sequence shown here is derived from an EMBL/GenBank/DDBJ whole genome shotgun (WGS) entry which is preliminary data.</text>
</comment>
<dbReference type="Pfam" id="PF00258">
    <property type="entry name" value="Flavodoxin_1"/>
    <property type="match status" value="1"/>
</dbReference>
<dbReference type="NCBIfam" id="TIGR01753">
    <property type="entry name" value="flav_short"/>
    <property type="match status" value="1"/>
</dbReference>
<dbReference type="PROSITE" id="PS50902">
    <property type="entry name" value="FLAVODOXIN_LIKE"/>
    <property type="match status" value="1"/>
</dbReference>
<reference evidence="10 11" key="1">
    <citation type="submission" date="2020-04" db="EMBL/GenBank/DDBJ databases">
        <authorList>
            <person name="Hitch T.C.A."/>
            <person name="Wylensek D."/>
            <person name="Clavel T."/>
        </authorList>
    </citation>
    <scope>NUCLEOTIDE SEQUENCE [LARGE SCALE GENOMIC DNA]</scope>
    <source>
        <strain evidence="10 11">WB01_D5_05</strain>
    </source>
</reference>
<evidence type="ECO:0000256" key="6">
    <source>
        <dbReference type="ARBA" id="ARBA00022643"/>
    </source>
</evidence>
<dbReference type="PROSITE" id="PS00201">
    <property type="entry name" value="FLAVODOXIN"/>
    <property type="match status" value="1"/>
</dbReference>
<dbReference type="EMBL" id="JABAGO010000027">
    <property type="protein sequence ID" value="NME99356.1"/>
    <property type="molecule type" value="Genomic_DNA"/>
</dbReference>
<evidence type="ECO:0000256" key="8">
    <source>
        <dbReference type="RuleBase" id="RU367037"/>
    </source>
</evidence>
<accession>A0A848D0L5</accession>
<dbReference type="GO" id="GO:0016651">
    <property type="term" value="F:oxidoreductase activity, acting on NAD(P)H"/>
    <property type="evidence" value="ECO:0007669"/>
    <property type="project" value="UniProtKB-ARBA"/>
</dbReference>
<dbReference type="InterPro" id="IPR010087">
    <property type="entry name" value="Flav_short"/>
</dbReference>
<keyword evidence="4 8" id="KW-0813">Transport</keyword>